<accession>A0A0B4XG14</accession>
<dbReference type="InterPro" id="IPR048423">
    <property type="entry name" value="DRL_cat"/>
</dbReference>
<evidence type="ECO:0000313" key="2">
    <source>
        <dbReference type="EMBL" id="AJD45715.1"/>
    </source>
</evidence>
<dbReference type="EMBL" id="CP006880">
    <property type="protein sequence ID" value="AJD45715.1"/>
    <property type="molecule type" value="Genomic_DNA"/>
</dbReference>
<gene>
    <name evidence="2" type="ORF">RGR602_PC01691</name>
</gene>
<dbReference type="Gene3D" id="3.40.50.720">
    <property type="entry name" value="NAD(P)-binding Rossmann-like Domain"/>
    <property type="match status" value="1"/>
</dbReference>
<dbReference type="KEGG" id="rga:RGR602_PC01691"/>
<dbReference type="SUPFAM" id="SSF51735">
    <property type="entry name" value="NAD(P)-binding Rossmann-fold domains"/>
    <property type="match status" value="1"/>
</dbReference>
<reference evidence="2 3" key="1">
    <citation type="submission" date="2013-11" db="EMBL/GenBank/DDBJ databases">
        <title>Complete genome sequence of Rhizobium gallicum bv. gallicum R602.</title>
        <authorList>
            <person name="Bustos P."/>
            <person name="Santamaria R.I."/>
            <person name="Lozano L."/>
            <person name="Acosta J.L."/>
            <person name="Ormeno-Orrillo E."/>
            <person name="Rogel M.A."/>
            <person name="Romero D."/>
            <person name="Cevallos M.A."/>
            <person name="Martinez-Romero E."/>
            <person name="Gonzalez V."/>
        </authorList>
    </citation>
    <scope>NUCLEOTIDE SEQUENCE [LARGE SCALE GENOMIC DNA]</scope>
    <source>
        <strain evidence="2 3">R602</strain>
        <plasmid evidence="2 3">pRgalR602c</plasmid>
    </source>
</reference>
<dbReference type="PANTHER" id="PTHR37850:SF3">
    <property type="entry name" value="BLR7815 PROTEIN"/>
    <property type="match status" value="1"/>
</dbReference>
<proteinExistence type="predicted"/>
<geneLocation type="plasmid" evidence="2 3">
    <name>pRgalR602c</name>
</geneLocation>
<dbReference type="RefSeq" id="WP_040115871.1">
    <property type="nucleotide sequence ID" value="NZ_CP006880.1"/>
</dbReference>
<feature type="domain" description="Oxidoreductase DRL-like catalytic" evidence="1">
    <location>
        <begin position="241"/>
        <end position="347"/>
    </location>
</feature>
<keyword evidence="3" id="KW-1185">Reference proteome</keyword>
<keyword evidence="2" id="KW-0614">Plasmid</keyword>
<organism evidence="2 3">
    <name type="scientific">Rhizobium gallicum bv. gallicum R602sp</name>
    <dbReference type="NCBI Taxonomy" id="1041138"/>
    <lineage>
        <taxon>Bacteria</taxon>
        <taxon>Pseudomonadati</taxon>
        <taxon>Pseudomonadota</taxon>
        <taxon>Alphaproteobacteria</taxon>
        <taxon>Hyphomicrobiales</taxon>
        <taxon>Rhizobiaceae</taxon>
        <taxon>Rhizobium/Agrobacterium group</taxon>
        <taxon>Rhizobium</taxon>
    </lineage>
</organism>
<dbReference type="Pfam" id="PF21135">
    <property type="entry name" value="DRL_cat"/>
    <property type="match status" value="1"/>
</dbReference>
<evidence type="ECO:0000313" key="3">
    <source>
        <dbReference type="Proteomes" id="UP000031368"/>
    </source>
</evidence>
<name>A0A0B4XG14_9HYPH</name>
<dbReference type="HOGENOM" id="CLU_046102_0_0_5"/>
<evidence type="ECO:0000259" key="1">
    <source>
        <dbReference type="Pfam" id="PF21135"/>
    </source>
</evidence>
<dbReference type="PANTHER" id="PTHR37850">
    <property type="entry name" value="STRU PROTEIN"/>
    <property type="match status" value="1"/>
</dbReference>
<dbReference type="AlphaFoldDB" id="A0A0B4XG14"/>
<dbReference type="Proteomes" id="UP000031368">
    <property type="component" value="Plasmid pRgalR602c"/>
</dbReference>
<protein>
    <submittedName>
        <fullName evidence="2">SAF domain-containing protein</fullName>
    </submittedName>
</protein>
<sequence length="469" mass="49180">MNYHSYFPKGAAPVECCIVGTGAFGRSFLAQSRRTPLVSTRVAVDLSAKTAVAALRSIGVPADEIALCRTKEEAAAAWAEHRFIATDDLETVLALPFTVVVEATGHPEAGARHARLAIDASKHVALVSKEVDSVVGPGLAARARRNNVLVTPVDGDQPSLLIGLISWAQVLGLNIIAAGKSSEYDFVFDPAENILTCNGTSLYAPQFAAWLELGTLATPDVAAGRAQAAAALPQRTVPDLCELTLVANATGFTVDRLDLHAPIARIGEVADFFSPVEEGGLLTGKSTLDVFHCLRLPGEVSFAGGVFVTVECNDAETWAMLAEKGHVVNRSGRTAMLYLPRHLLGVEAASSILEVGLKGVSSGAEAPKPVIDLIAHADADLSAGTLLAASGHHHSIANVSGRMVPAQAMSAESPVPFYLAANRRLVRPVSAGHPILCSDIEIDGSSELLKLRQEQDRTFSNDNGAVAVG</sequence>
<dbReference type="InterPro" id="IPR036291">
    <property type="entry name" value="NAD(P)-bd_dom_sf"/>
</dbReference>